<gene>
    <name evidence="4" type="primary">lptD</name>
    <name evidence="7" type="ORF">SAMN05421848_1938</name>
</gene>
<keyword evidence="2 4" id="KW-0472">Membrane</keyword>
<dbReference type="PANTHER" id="PTHR30189">
    <property type="entry name" value="LPS-ASSEMBLY PROTEIN"/>
    <property type="match status" value="1"/>
</dbReference>
<feature type="domain" description="Organic solvent tolerance-like N-terminal" evidence="5">
    <location>
        <begin position="78"/>
        <end position="200"/>
    </location>
</feature>
<dbReference type="RefSeq" id="WP_090133424.1">
    <property type="nucleotide sequence ID" value="NZ_FOLY01000004.1"/>
</dbReference>
<evidence type="ECO:0000259" key="5">
    <source>
        <dbReference type="Pfam" id="PF03968"/>
    </source>
</evidence>
<dbReference type="InterPro" id="IPR007543">
    <property type="entry name" value="LptD_C"/>
</dbReference>
<evidence type="ECO:0000313" key="7">
    <source>
        <dbReference type="EMBL" id="SFC59540.1"/>
    </source>
</evidence>
<comment type="subunit">
    <text evidence="4">Component of the lipopolysaccharide transport and assembly complex. Interacts with LptE and LptA.</text>
</comment>
<evidence type="ECO:0000256" key="2">
    <source>
        <dbReference type="ARBA" id="ARBA00023136"/>
    </source>
</evidence>
<organism evidence="7 8">
    <name type="scientific">Kushneria avicenniae</name>
    <dbReference type="NCBI Taxonomy" id="402385"/>
    <lineage>
        <taxon>Bacteria</taxon>
        <taxon>Pseudomonadati</taxon>
        <taxon>Pseudomonadota</taxon>
        <taxon>Gammaproteobacteria</taxon>
        <taxon>Oceanospirillales</taxon>
        <taxon>Halomonadaceae</taxon>
        <taxon>Kushneria</taxon>
    </lineage>
</organism>
<protein>
    <recommendedName>
        <fullName evidence="4">LPS-assembly protein LptD</fullName>
    </recommendedName>
</protein>
<comment type="subcellular location">
    <subcellularLocation>
        <location evidence="4">Cell outer membrane</location>
    </subcellularLocation>
</comment>
<dbReference type="GO" id="GO:1990351">
    <property type="term" value="C:transporter complex"/>
    <property type="evidence" value="ECO:0007669"/>
    <property type="project" value="TreeGrafter"/>
</dbReference>
<evidence type="ECO:0000256" key="4">
    <source>
        <dbReference type="HAMAP-Rule" id="MF_01411"/>
    </source>
</evidence>
<name>A0A1I1KQ18_9GAMM</name>
<dbReference type="Pfam" id="PF04453">
    <property type="entry name" value="LptD"/>
    <property type="match status" value="1"/>
</dbReference>
<reference evidence="8" key="1">
    <citation type="submission" date="2016-10" db="EMBL/GenBank/DDBJ databases">
        <authorList>
            <person name="Varghese N."/>
            <person name="Submissions S."/>
        </authorList>
    </citation>
    <scope>NUCLEOTIDE SEQUENCE [LARGE SCALE GENOMIC DNA]</scope>
    <source>
        <strain evidence="8">DSM 23439</strain>
    </source>
</reference>
<accession>A0A1I1KQ18</accession>
<dbReference type="Pfam" id="PF03968">
    <property type="entry name" value="LptD_N"/>
    <property type="match status" value="1"/>
</dbReference>
<feature type="chain" id="PRO_5011802314" description="LPS-assembly protein LptD" evidence="4">
    <location>
        <begin position="23"/>
        <end position="811"/>
    </location>
</feature>
<keyword evidence="3 4" id="KW-0998">Cell outer membrane</keyword>
<comment type="similarity">
    <text evidence="4">Belongs to the LptD family.</text>
</comment>
<comment type="caution">
    <text evidence="4">Lacks conserved residue(s) required for the propagation of feature annotation.</text>
</comment>
<dbReference type="STRING" id="402385.SAMN05421848_1938"/>
<dbReference type="InterPro" id="IPR020889">
    <property type="entry name" value="LipoPS_assembly_LptD"/>
</dbReference>
<dbReference type="OrthoDB" id="9760225at2"/>
<dbReference type="InterPro" id="IPR005653">
    <property type="entry name" value="OstA-like_N"/>
</dbReference>
<dbReference type="EMBL" id="FOLY01000004">
    <property type="protein sequence ID" value="SFC59540.1"/>
    <property type="molecule type" value="Genomic_DNA"/>
</dbReference>
<evidence type="ECO:0000256" key="3">
    <source>
        <dbReference type="ARBA" id="ARBA00023237"/>
    </source>
</evidence>
<dbReference type="InterPro" id="IPR050218">
    <property type="entry name" value="LptD"/>
</dbReference>
<dbReference type="GO" id="GO:0009279">
    <property type="term" value="C:cell outer membrane"/>
    <property type="evidence" value="ECO:0007669"/>
    <property type="project" value="UniProtKB-SubCell"/>
</dbReference>
<proteinExistence type="inferred from homology"/>
<dbReference type="PANTHER" id="PTHR30189:SF1">
    <property type="entry name" value="LPS-ASSEMBLY PROTEIN LPTD"/>
    <property type="match status" value="1"/>
</dbReference>
<comment type="function">
    <text evidence="4">Together with LptE, is involved in the assembly of lipopolysaccharide (LPS) at the surface of the outer membrane.</text>
</comment>
<dbReference type="GO" id="GO:0043165">
    <property type="term" value="P:Gram-negative-bacterium-type cell outer membrane assembly"/>
    <property type="evidence" value="ECO:0007669"/>
    <property type="project" value="UniProtKB-UniRule"/>
</dbReference>
<keyword evidence="1 4" id="KW-0732">Signal</keyword>
<evidence type="ECO:0000256" key="1">
    <source>
        <dbReference type="ARBA" id="ARBA00022729"/>
    </source>
</evidence>
<dbReference type="AlphaFoldDB" id="A0A1I1KQ18"/>
<dbReference type="Proteomes" id="UP000199046">
    <property type="component" value="Unassembled WGS sequence"/>
</dbReference>
<feature type="domain" description="LptD C-terminal" evidence="6">
    <location>
        <begin position="312"/>
        <end position="712"/>
    </location>
</feature>
<dbReference type="HAMAP" id="MF_01411">
    <property type="entry name" value="LPS_assembly_LptD"/>
    <property type="match status" value="1"/>
</dbReference>
<evidence type="ECO:0000313" key="8">
    <source>
        <dbReference type="Proteomes" id="UP000199046"/>
    </source>
</evidence>
<dbReference type="GO" id="GO:0015920">
    <property type="term" value="P:lipopolysaccharide transport"/>
    <property type="evidence" value="ECO:0007669"/>
    <property type="project" value="InterPro"/>
</dbReference>
<feature type="signal peptide" evidence="4">
    <location>
        <begin position="1"/>
        <end position="22"/>
    </location>
</feature>
<sequence length="811" mass="92812" precursor="true">MGQRIFWTAASLTGLLSTMAQAAPQPLPASELDWQAWGDDRPANALCRGRYIMPDYRIDAGSTPSQVRTESDDAGYGSNGETLLDGEVVLRRGDQQLEAQRATLNQDRTNVSLQGPVAYRQPGFLVRGDKGQVALNSDAAEIDQAHYVAHQQRLRGDAGQLARLEDGRYRLQDASFTTCEPQSSLWKLVSSDITLDRENGYGTATHARMEVENVPVFYWPWVRFPIDDRRLTGFLWPSVSYGSESGLDYAQPFYLNLAPNYDATVTPRVISGRGEAIGGQLRYLFDEDAGTLEGNYLGHDDGGEDKDYEGEDRWFVRYAHDGRFSPRTTYNLRYGAASDGDYFDDFGQTFEEQDTDNLERLARLNYQGTTWNLQARARGYQKLDEPLRDDDKPFYELPALLASARWDQAGGLYEEFNSSATYFWRDVNYSDPSIIPQESATGARVHVAPAIGFRRSPSWGFFEPRAELMATQYDLDWHGRDDTSDFDRSPNRVLPVLSVDSGLIFERDTSIFGRDWRQTLEPRLYYAYAPYRDQSELPQFDSREQPLSYSQLWSPYRFSGSDRIGDTNKVSYGVSTRFLEDDTGRERLGLSVGQSRYFEDRRVVDARFEDRTINEQSDLFYRNTRDRSPIVAEADWQITDRWSARQSFFYDDHRDRTEKTSSYLTYQDTDNLILNLGYRWTVQDFDPFGDQDDRLTYNREEYDISAAYRITPAISLLGRYLYDQTNNRTLETLAGVRFNDCCYGVQLAWREYIDDDETARIDDDERKHGLFLSFIFKGLGGVGQGSSDGYFSEAIPGVREDDFGAYTGISQ</sequence>
<evidence type="ECO:0000259" key="6">
    <source>
        <dbReference type="Pfam" id="PF04453"/>
    </source>
</evidence>
<keyword evidence="8" id="KW-1185">Reference proteome</keyword>